<dbReference type="STRING" id="1707952.A6A03_19385"/>
<proteinExistence type="predicted"/>
<dbReference type="OrthoDB" id="338425at2"/>
<evidence type="ECO:0000313" key="2">
    <source>
        <dbReference type="Proteomes" id="UP000078287"/>
    </source>
</evidence>
<keyword evidence="2" id="KW-1185">Reference proteome</keyword>
<name>A0A178M0M8_9CHLR</name>
<organism evidence="1 2">
    <name type="scientific">Chloroflexus islandicus</name>
    <dbReference type="NCBI Taxonomy" id="1707952"/>
    <lineage>
        <taxon>Bacteria</taxon>
        <taxon>Bacillati</taxon>
        <taxon>Chloroflexota</taxon>
        <taxon>Chloroflexia</taxon>
        <taxon>Chloroflexales</taxon>
        <taxon>Chloroflexineae</taxon>
        <taxon>Chloroflexaceae</taxon>
        <taxon>Chloroflexus</taxon>
    </lineage>
</organism>
<dbReference type="Proteomes" id="UP000078287">
    <property type="component" value="Unassembled WGS sequence"/>
</dbReference>
<evidence type="ECO:0000313" key="1">
    <source>
        <dbReference type="EMBL" id="OAN40272.1"/>
    </source>
</evidence>
<dbReference type="Pfam" id="PF14367">
    <property type="entry name" value="DUF4411"/>
    <property type="match status" value="1"/>
</dbReference>
<comment type="caution">
    <text evidence="1">The sequence shown here is derived from an EMBL/GenBank/DDBJ whole genome shotgun (WGS) entry which is preliminary data.</text>
</comment>
<accession>A0A178M0M8</accession>
<protein>
    <recommendedName>
        <fullName evidence="3">Twitching motility protein PilT</fullName>
    </recommendedName>
</protein>
<dbReference type="InterPro" id="IPR029060">
    <property type="entry name" value="PIN-like_dom_sf"/>
</dbReference>
<dbReference type="EMBL" id="LWQS01000094">
    <property type="protein sequence ID" value="OAN40272.1"/>
    <property type="molecule type" value="Genomic_DNA"/>
</dbReference>
<evidence type="ECO:0008006" key="3">
    <source>
        <dbReference type="Google" id="ProtNLM"/>
    </source>
</evidence>
<gene>
    <name evidence="1" type="ORF">A6A03_19385</name>
</gene>
<dbReference type="RefSeq" id="WP_066790967.1">
    <property type="nucleotide sequence ID" value="NZ_LWQS01000094.1"/>
</dbReference>
<dbReference type="AlphaFoldDB" id="A0A178M0M8"/>
<reference evidence="1 2" key="1">
    <citation type="submission" date="2016-04" db="EMBL/GenBank/DDBJ databases">
        <title>Chloroflexus islandicus sp. nov., a thermophilic filamentous anoxygenic phototrophic bacterium from geyser Strokkur (Iceland).</title>
        <authorList>
            <person name="Gaisin V.A."/>
            <person name="Kalashnikov A.M."/>
            <person name="Sukhacheva M.V."/>
            <person name="Grouzdev D.S."/>
            <person name="Ivanov T.M."/>
            <person name="Kuznetsov B."/>
            <person name="Gorlenko V.M."/>
        </authorList>
    </citation>
    <scope>NUCLEOTIDE SEQUENCE [LARGE SCALE GENOMIC DNA]</scope>
    <source>
        <strain evidence="2">isl-2</strain>
    </source>
</reference>
<dbReference type="InterPro" id="IPR016541">
    <property type="entry name" value="UCP008505"/>
</dbReference>
<dbReference type="SUPFAM" id="SSF88723">
    <property type="entry name" value="PIN domain-like"/>
    <property type="match status" value="1"/>
</dbReference>
<sequence length="161" mass="18350">MAYLLDANVFIAAKNLHYGFDFCPAFWDWLLLAHQQGKVYSIEKVRDELRAGQDDLAQWVDSLPESFFLPVDRQTLPALGTVAQWVNAHRDYSPAAKSTFLQITDYYLVAQALAGSHIVVTHERPANSIHTVKIPNVCLGVNVSYLTPFEMLRRERVRFVL</sequence>